<protein>
    <recommendedName>
        <fullName evidence="2">Transposase IS204/IS1001/IS1096/IS1165 DDE domain-containing protein</fullName>
    </recommendedName>
</protein>
<dbReference type="InterPro" id="IPR011049">
    <property type="entry name" value="Serralysin-like_metalloprot_C"/>
</dbReference>
<comment type="caution">
    <text evidence="3">The sequence shown here is derived from an EMBL/GenBank/DDBJ whole genome shotgun (WGS) entry which is preliminary data.</text>
</comment>
<dbReference type="SUPFAM" id="SSF51120">
    <property type="entry name" value="beta-Roll"/>
    <property type="match status" value="1"/>
</dbReference>
<dbReference type="NCBIfam" id="NF033550">
    <property type="entry name" value="transpos_ISL3"/>
    <property type="match status" value="1"/>
</dbReference>
<organism evidence="3 4">
    <name type="scientific">Acrocarpospora corrugata</name>
    <dbReference type="NCBI Taxonomy" id="35763"/>
    <lineage>
        <taxon>Bacteria</taxon>
        <taxon>Bacillati</taxon>
        <taxon>Actinomycetota</taxon>
        <taxon>Actinomycetes</taxon>
        <taxon>Streptosporangiales</taxon>
        <taxon>Streptosporangiaceae</taxon>
        <taxon>Acrocarpospora</taxon>
    </lineage>
</organism>
<dbReference type="PANTHER" id="PTHR33498">
    <property type="entry name" value="TRANSPOSASE FOR INSERTION SEQUENCE ELEMENT IS1557"/>
    <property type="match status" value="1"/>
</dbReference>
<dbReference type="Gene3D" id="2.150.10.10">
    <property type="entry name" value="Serralysin-like metalloprotease, C-terminal"/>
    <property type="match status" value="1"/>
</dbReference>
<proteinExistence type="predicted"/>
<dbReference type="RefSeq" id="WP_246239682.1">
    <property type="nucleotide sequence ID" value="NZ_BAAABN010000093.1"/>
</dbReference>
<feature type="region of interest" description="Disordered" evidence="1">
    <location>
        <begin position="701"/>
        <end position="728"/>
    </location>
</feature>
<dbReference type="Proteomes" id="UP000334990">
    <property type="component" value="Unassembled WGS sequence"/>
</dbReference>
<dbReference type="AlphaFoldDB" id="A0A5M3WEP2"/>
<dbReference type="InterPro" id="IPR002560">
    <property type="entry name" value="Transposase_DDE"/>
</dbReference>
<evidence type="ECO:0000259" key="2">
    <source>
        <dbReference type="Pfam" id="PF01610"/>
    </source>
</evidence>
<dbReference type="InterPro" id="IPR047951">
    <property type="entry name" value="Transpos_ISL3"/>
</dbReference>
<dbReference type="EMBL" id="BLAD01000105">
    <property type="protein sequence ID" value="GES05593.1"/>
    <property type="molecule type" value="Genomic_DNA"/>
</dbReference>
<keyword evidence="4" id="KW-1185">Reference proteome</keyword>
<evidence type="ECO:0000313" key="4">
    <source>
        <dbReference type="Proteomes" id="UP000334990"/>
    </source>
</evidence>
<dbReference type="PANTHER" id="PTHR33498:SF1">
    <property type="entry name" value="TRANSPOSASE FOR INSERTION SEQUENCE ELEMENT IS1557"/>
    <property type="match status" value="1"/>
</dbReference>
<sequence length="743" mass="80184">MHNTIETCSDATLLLGLEGLAVTRVERREDGHRVVHVITDDETARGCPACGVLATRVKECALTSPRDLCAGGEPITPLWHKRRWVCRERRCSRGSFTEQIGQVSAGMRTTGRLRRACGRAVVDGGRTVMQAARDHRLSWPVAMREVRAHAAQVLPDQPEPTTTIGIDEIRRGAPRWEVDPATGKYRLVADRWHVGFTDLSGDQGLLGQVEGRLSSVVAAWLSARSAEWKTAVTHVAIDMCQVFRSAIRTALPHAVIVVDHFHLVQLANAKLAELRRRLTWKMRGRRGRKGDPEFDHRRFLRSNAEDLAIEQRAVLERDLTRTGTYGRHILAGWHAKEKLRHLLALARTGPVRSQISHRLQAFYAWCADHAYLPELRTLAETITAWWPQIEAFIGTGITNAKSEGTNRVIKLEARCAYGFRNAVNQRLRSRCATTRASRNRAIPLKFEDPFCVPFGTLENGGREWSRSAERLTGWRSSGFVSLMESTVKITRTLRRLSVLAGLSAAMLGGVATAGHAAATSSVRVVQGAVVYIGTAGANNVNVFVSSGKINVTDSVAIAPGVGCQSVTAKQVSCNGILGGLSANLGAGNDTIRINAALVGGAAGEAGDDTFFGGTASGVSTITYIGGAGSDIVSFLNSTNAVDVNMDSSNNDGRFSDKDNVADDIEKVVGSRFDDLMFGDEKNNAFDGGLGRDTLRGYGGSDALVSRDGGSDTEIDCGEGGDSDNDTALVDRADPAAINCESVS</sequence>
<name>A0A5M3WEP2_9ACTN</name>
<gene>
    <name evidence="3" type="ORF">Acor_76610</name>
</gene>
<dbReference type="Pfam" id="PF01610">
    <property type="entry name" value="DDE_Tnp_ISL3"/>
    <property type="match status" value="1"/>
</dbReference>
<feature type="compositionally biased region" description="Acidic residues" evidence="1">
    <location>
        <begin position="710"/>
        <end position="724"/>
    </location>
</feature>
<reference evidence="3 4" key="1">
    <citation type="submission" date="2019-10" db="EMBL/GenBank/DDBJ databases">
        <title>Whole genome shotgun sequence of Acrocarpospora corrugata NBRC 13972.</title>
        <authorList>
            <person name="Ichikawa N."/>
            <person name="Kimura A."/>
            <person name="Kitahashi Y."/>
            <person name="Komaki H."/>
            <person name="Oguchi A."/>
        </authorList>
    </citation>
    <scope>NUCLEOTIDE SEQUENCE [LARGE SCALE GENOMIC DNA]</scope>
    <source>
        <strain evidence="3 4">NBRC 13972</strain>
    </source>
</reference>
<evidence type="ECO:0000313" key="3">
    <source>
        <dbReference type="EMBL" id="GES05593.1"/>
    </source>
</evidence>
<accession>A0A5M3WEP2</accession>
<feature type="domain" description="Transposase IS204/IS1001/IS1096/IS1165 DDE" evidence="2">
    <location>
        <begin position="164"/>
        <end position="428"/>
    </location>
</feature>
<evidence type="ECO:0000256" key="1">
    <source>
        <dbReference type="SAM" id="MobiDB-lite"/>
    </source>
</evidence>